<evidence type="ECO:0000313" key="3">
    <source>
        <dbReference type="EMBL" id="KAJ3250879.1"/>
    </source>
</evidence>
<dbReference type="AlphaFoldDB" id="A0AAD5U944"/>
<keyword evidence="4" id="KW-1185">Reference proteome</keyword>
<evidence type="ECO:0000313" key="4">
    <source>
        <dbReference type="Proteomes" id="UP001210925"/>
    </source>
</evidence>
<dbReference type="SUPFAM" id="SSF51219">
    <property type="entry name" value="TRAP-like"/>
    <property type="match status" value="1"/>
</dbReference>
<protein>
    <recommendedName>
        <fullName evidence="1">Altered inheritance of mitochondria protein 24, mitochondrial</fullName>
    </recommendedName>
</protein>
<dbReference type="PANTHER" id="PTHR43657">
    <property type="entry name" value="TRYPTOPHAN RNA-BINDING ATTENUATOR PROTEIN-LIKE PROTEIN"/>
    <property type="match status" value="1"/>
</dbReference>
<evidence type="ECO:0000256" key="1">
    <source>
        <dbReference type="RuleBase" id="RU363045"/>
    </source>
</evidence>
<dbReference type="Pfam" id="PF01987">
    <property type="entry name" value="AIM24"/>
    <property type="match status" value="1"/>
</dbReference>
<reference evidence="3" key="1">
    <citation type="submission" date="2020-05" db="EMBL/GenBank/DDBJ databases">
        <title>Phylogenomic resolution of chytrid fungi.</title>
        <authorList>
            <person name="Stajich J.E."/>
            <person name="Amses K."/>
            <person name="Simmons R."/>
            <person name="Seto K."/>
            <person name="Myers J."/>
            <person name="Bonds A."/>
            <person name="Quandt C.A."/>
            <person name="Barry K."/>
            <person name="Liu P."/>
            <person name="Grigoriev I."/>
            <person name="Longcore J.E."/>
            <person name="James T.Y."/>
        </authorList>
    </citation>
    <scope>NUCLEOTIDE SEQUENCE</scope>
    <source>
        <strain evidence="3">PLAUS21</strain>
    </source>
</reference>
<comment type="caution">
    <text evidence="3">The sequence shown here is derived from an EMBL/GenBank/DDBJ whole genome shotgun (WGS) entry which is preliminary data.</text>
</comment>
<gene>
    <name evidence="3" type="ORF">HK103_003066</name>
</gene>
<sequence length="283" mass="29728">MQQQPQMTTNFEPPPAYATDVLNPPLWNGPPGQLIPWLANGSILDKYAIFGADSQVLQINLLPNETVVSQPGAMLYRGTDIGIKTGVGSCGDGCKRLIGGESFFRNTYTNNGKTVESIAVSPAYPAKIIPIDLSRCGTILAKPGGYIAHIGEVHISFQTVGVGAACFGGNGLWLLKLSGTGTVFVNGGGSVMEKILAPGENLLVYHDALVGFSETAKYGIKRTGGCLTCCCGQEGLFNTMITGPGLVMVQSMSKERLAKVFAPKGGRNGGNRDANNESVNVTV</sequence>
<dbReference type="GO" id="GO:0005739">
    <property type="term" value="C:mitochondrion"/>
    <property type="evidence" value="ECO:0007669"/>
    <property type="project" value="UniProtKB-SubCell"/>
</dbReference>
<evidence type="ECO:0000256" key="2">
    <source>
        <dbReference type="SAM" id="MobiDB-lite"/>
    </source>
</evidence>
<dbReference type="Gene3D" id="3.60.160.10">
    <property type="entry name" value="Mitochondrial biogenesis AIM24"/>
    <property type="match status" value="1"/>
</dbReference>
<dbReference type="InterPro" id="IPR036983">
    <property type="entry name" value="AIM24_sf"/>
</dbReference>
<keyword evidence="1" id="KW-0496">Mitochondrion</keyword>
<comment type="subcellular location">
    <subcellularLocation>
        <location evidence="1">Mitochondrion</location>
    </subcellularLocation>
</comment>
<comment type="similarity">
    <text evidence="1">Belongs to the AIM24 family.</text>
</comment>
<name>A0AAD5U944_9FUNG</name>
<dbReference type="Proteomes" id="UP001210925">
    <property type="component" value="Unassembled WGS sequence"/>
</dbReference>
<dbReference type="InterPro" id="IPR016031">
    <property type="entry name" value="Trp_RNA-bd_attenuator-like_dom"/>
</dbReference>
<feature type="region of interest" description="Disordered" evidence="2">
    <location>
        <begin position="262"/>
        <end position="283"/>
    </location>
</feature>
<dbReference type="EMBL" id="JADGKB010000216">
    <property type="protein sequence ID" value="KAJ3250879.1"/>
    <property type="molecule type" value="Genomic_DNA"/>
</dbReference>
<dbReference type="InterPro" id="IPR002838">
    <property type="entry name" value="AIM24"/>
</dbReference>
<proteinExistence type="inferred from homology"/>
<dbReference type="PANTHER" id="PTHR43657:SF1">
    <property type="entry name" value="ALTERED INHERITANCE OF MITOCHONDRIA PROTEIN 24, MITOCHONDRIAL"/>
    <property type="match status" value="1"/>
</dbReference>
<accession>A0AAD5U944</accession>
<organism evidence="3 4">
    <name type="scientific">Boothiomyces macroporosus</name>
    <dbReference type="NCBI Taxonomy" id="261099"/>
    <lineage>
        <taxon>Eukaryota</taxon>
        <taxon>Fungi</taxon>
        <taxon>Fungi incertae sedis</taxon>
        <taxon>Chytridiomycota</taxon>
        <taxon>Chytridiomycota incertae sedis</taxon>
        <taxon>Chytridiomycetes</taxon>
        <taxon>Rhizophydiales</taxon>
        <taxon>Terramycetaceae</taxon>
        <taxon>Boothiomyces</taxon>
    </lineage>
</organism>